<name>A0AA48GQ97_9BACT</name>
<dbReference type="PANTHER" id="PTHR30528">
    <property type="entry name" value="CYTOPLASMIC PROTEIN"/>
    <property type="match status" value="1"/>
</dbReference>
<organism evidence="1 2">
    <name type="scientific">Mesoterricola sediminis</name>
    <dbReference type="NCBI Taxonomy" id="2927980"/>
    <lineage>
        <taxon>Bacteria</taxon>
        <taxon>Pseudomonadati</taxon>
        <taxon>Acidobacteriota</taxon>
        <taxon>Holophagae</taxon>
        <taxon>Holophagales</taxon>
        <taxon>Holophagaceae</taxon>
        <taxon>Mesoterricola</taxon>
    </lineage>
</organism>
<dbReference type="PANTHER" id="PTHR30528:SF0">
    <property type="entry name" value="CYTOPLASMIC PROTEIN"/>
    <property type="match status" value="1"/>
</dbReference>
<dbReference type="Pfam" id="PF06224">
    <property type="entry name" value="AlkZ-like"/>
    <property type="match status" value="1"/>
</dbReference>
<dbReference type="KEGG" id="msea:METESE_05550"/>
<dbReference type="Proteomes" id="UP001228113">
    <property type="component" value="Chromosome"/>
</dbReference>
<protein>
    <recommendedName>
        <fullName evidence="3">Winged helix-turn-helix domain-containing protein</fullName>
    </recommendedName>
</protein>
<dbReference type="EMBL" id="AP027081">
    <property type="protein sequence ID" value="BDU75597.1"/>
    <property type="molecule type" value="Genomic_DNA"/>
</dbReference>
<evidence type="ECO:0000313" key="2">
    <source>
        <dbReference type="Proteomes" id="UP001228113"/>
    </source>
</evidence>
<evidence type="ECO:0000313" key="1">
    <source>
        <dbReference type="EMBL" id="BDU75597.1"/>
    </source>
</evidence>
<proteinExistence type="predicted"/>
<dbReference type="AlphaFoldDB" id="A0AA48GQ97"/>
<reference evidence="1" key="1">
    <citation type="journal article" date="2023" name="Int. J. Syst. Evol. Microbiol.">
        <title>Mesoterricola silvestris gen. nov., sp. nov., Mesoterricola sediminis sp. nov., Geothrix oryzae sp. nov., Geothrix edaphica sp. nov., Geothrix rubra sp. nov., and Geothrix limicola sp. nov., six novel members of Acidobacteriota isolated from soils.</title>
        <authorList>
            <person name="Itoh H."/>
            <person name="Sugisawa Y."/>
            <person name="Mise K."/>
            <person name="Xu Z."/>
            <person name="Kuniyasu M."/>
            <person name="Ushijima N."/>
            <person name="Kawano K."/>
            <person name="Kobayashi E."/>
            <person name="Shiratori Y."/>
            <person name="Masuda Y."/>
            <person name="Senoo K."/>
        </authorList>
    </citation>
    <scope>NUCLEOTIDE SEQUENCE</scope>
    <source>
        <strain evidence="1">W786</strain>
    </source>
</reference>
<sequence length="386" mass="43678">MTPSQARRLLLAGQALLGAPPRDAAEAVDRLGFVQMDSINIVERAHHLTLGSRLPGYRRPDFDALLEGERRLFEHWTHDASAIPLAFYPQWKRRFPLRRQHLLASAWWRERVGEQVETLLKAVRARIREEGPLMSADFEHPKAVGGSAWWGWKPAKAALEFLWHTGELAVARRVNFHKVYDLAERVLPAHHGLPVPSRAAHLDWACASALDRLGAATPRELAAFWEAVAPAEAEAWCARAVRTGRAVPVEIQGEPPRPAVAVPDWEARLREAGEPGDRMVLLCPFDPILRDRARALRLFGFDYRFEAFVPQAKRQYGYYVLPILEGERLVGRLDPKFQRDRGVLEVQGLWWEPGIRPGKARLQRLERAAEDLAARIGAARVELPRG</sequence>
<evidence type="ECO:0008006" key="3">
    <source>
        <dbReference type="Google" id="ProtNLM"/>
    </source>
</evidence>
<keyword evidence="2" id="KW-1185">Reference proteome</keyword>
<gene>
    <name evidence="1" type="ORF">METESE_05550</name>
</gene>
<accession>A0AA48GQ97</accession>
<dbReference type="InterPro" id="IPR009351">
    <property type="entry name" value="AlkZ-like"/>
</dbReference>